<evidence type="ECO:0000313" key="7">
    <source>
        <dbReference type="Proteomes" id="UP000222542"/>
    </source>
</evidence>
<name>A0A1U8FF99_CAPAN</name>
<keyword evidence="4" id="KW-0687">Ribonucleoprotein</keyword>
<evidence type="ECO:0000256" key="5">
    <source>
        <dbReference type="ARBA" id="ARBA00035379"/>
    </source>
</evidence>
<evidence type="ECO:0000256" key="3">
    <source>
        <dbReference type="ARBA" id="ARBA00022980"/>
    </source>
</evidence>
<protein>
    <recommendedName>
        <fullName evidence="5">30S ribosomal protein 3, chloroplastic</fullName>
    </recommendedName>
</protein>
<dbReference type="Pfam" id="PF04839">
    <property type="entry name" value="PSRP-3_Ycf65"/>
    <property type="match status" value="1"/>
</dbReference>
<dbReference type="Gramene" id="PHT83215">
    <property type="protein sequence ID" value="PHT83215"/>
    <property type="gene ID" value="T459_11658"/>
</dbReference>
<dbReference type="SMR" id="A0A1U8FF99"/>
<proteinExistence type="inferred from homology"/>
<reference evidence="6 7" key="2">
    <citation type="journal article" date="2017" name="Genome Biol.">
        <title>New reference genome sequences of hot pepper reveal the massive evolution of plant disease-resistance genes by retroduplication.</title>
        <authorList>
            <person name="Kim S."/>
            <person name="Park J."/>
            <person name="Yeom S.I."/>
            <person name="Kim Y.M."/>
            <person name="Seo E."/>
            <person name="Kim K.T."/>
            <person name="Kim M.S."/>
            <person name="Lee J.M."/>
            <person name="Cheong K."/>
            <person name="Shin H.S."/>
            <person name="Kim S.B."/>
            <person name="Han K."/>
            <person name="Lee J."/>
            <person name="Park M."/>
            <person name="Lee H.A."/>
            <person name="Lee H.Y."/>
            <person name="Lee Y."/>
            <person name="Oh S."/>
            <person name="Lee J.H."/>
            <person name="Choi E."/>
            <person name="Choi E."/>
            <person name="Lee S.E."/>
            <person name="Jeon J."/>
            <person name="Kim H."/>
            <person name="Choi G."/>
            <person name="Song H."/>
            <person name="Lee J."/>
            <person name="Lee S.C."/>
            <person name="Kwon J.K."/>
            <person name="Lee H.Y."/>
            <person name="Koo N."/>
            <person name="Hong Y."/>
            <person name="Kim R.W."/>
            <person name="Kang W.H."/>
            <person name="Huh J.H."/>
            <person name="Kang B.C."/>
            <person name="Yang T.J."/>
            <person name="Lee Y.H."/>
            <person name="Bennetzen J.L."/>
            <person name="Choi D."/>
        </authorList>
    </citation>
    <scope>NUCLEOTIDE SEQUENCE [LARGE SCALE GENOMIC DNA]</scope>
    <source>
        <strain evidence="7">cv. CM334</strain>
    </source>
</reference>
<dbReference type="Proteomes" id="UP000222542">
    <property type="component" value="Unassembled WGS sequence"/>
</dbReference>
<evidence type="ECO:0000313" key="6">
    <source>
        <dbReference type="EMBL" id="PHT83215.1"/>
    </source>
</evidence>
<comment type="subunit">
    <text evidence="2">Part of the 30S ribosomal subunit.</text>
</comment>
<dbReference type="GO" id="GO:0006412">
    <property type="term" value="P:translation"/>
    <property type="evidence" value="ECO:0007669"/>
    <property type="project" value="InterPro"/>
</dbReference>
<dbReference type="PANTHER" id="PTHR35108">
    <property type="entry name" value="30S RIBOSOMAL PROTEIN 3, CHLOROPLASTIC"/>
    <property type="match status" value="1"/>
</dbReference>
<gene>
    <name evidence="6" type="ORF">T459_11658</name>
</gene>
<dbReference type="InterPro" id="IPR038447">
    <property type="entry name" value="PSRP-3/Ycf65_sf"/>
</dbReference>
<dbReference type="STRING" id="4072.A0A1U8FF99"/>
<dbReference type="PANTHER" id="PTHR35108:SF1">
    <property type="entry name" value="OS04G0461100 PROTEIN"/>
    <property type="match status" value="1"/>
</dbReference>
<keyword evidence="7" id="KW-1185">Reference proteome</keyword>
<evidence type="ECO:0000256" key="4">
    <source>
        <dbReference type="ARBA" id="ARBA00023274"/>
    </source>
</evidence>
<sequence length="181" mass="20076">MTVLKMTLSVSTQSTVNYVGPIASQKQFVSPKIVSFTKGQSLSRPINVSVLEPRRNLGVFAASTAAAVSFTDETSTHDSVSSTSLQKEKLGVVVKPLEKPRLVLKFIWMEKNIGISLDQVIPGHGTIPLSPYYFWPRKDAWEELKVMLESKDWISEKQTVILLNQATDIINLWQQSGGDLA</sequence>
<comment type="similarity">
    <text evidence="1">Belongs to the chloroplast-specific ribosomal protein cS23 family.</text>
</comment>
<accession>A0A1U8FF99</accession>
<reference evidence="6 7" key="1">
    <citation type="journal article" date="2014" name="Nat. Genet.">
        <title>Genome sequence of the hot pepper provides insights into the evolution of pungency in Capsicum species.</title>
        <authorList>
            <person name="Kim S."/>
            <person name="Park M."/>
            <person name="Yeom S.I."/>
            <person name="Kim Y.M."/>
            <person name="Lee J.M."/>
            <person name="Lee H.A."/>
            <person name="Seo E."/>
            <person name="Choi J."/>
            <person name="Cheong K."/>
            <person name="Kim K.T."/>
            <person name="Jung K."/>
            <person name="Lee G.W."/>
            <person name="Oh S.K."/>
            <person name="Bae C."/>
            <person name="Kim S.B."/>
            <person name="Lee H.Y."/>
            <person name="Kim S.Y."/>
            <person name="Kim M.S."/>
            <person name="Kang B.C."/>
            <person name="Jo Y.D."/>
            <person name="Yang H.B."/>
            <person name="Jeong H.J."/>
            <person name="Kang W.H."/>
            <person name="Kwon J.K."/>
            <person name="Shin C."/>
            <person name="Lim J.Y."/>
            <person name="Park J.H."/>
            <person name="Huh J.H."/>
            <person name="Kim J.S."/>
            <person name="Kim B.D."/>
            <person name="Cohen O."/>
            <person name="Paran I."/>
            <person name="Suh M.C."/>
            <person name="Lee S.B."/>
            <person name="Kim Y.K."/>
            <person name="Shin Y."/>
            <person name="Noh S.J."/>
            <person name="Park J."/>
            <person name="Seo Y.S."/>
            <person name="Kwon S.Y."/>
            <person name="Kim H.A."/>
            <person name="Park J.M."/>
            <person name="Kim H.J."/>
            <person name="Choi S.B."/>
            <person name="Bosland P.W."/>
            <person name="Reeves G."/>
            <person name="Jo S.H."/>
            <person name="Lee B.W."/>
            <person name="Cho H.T."/>
            <person name="Choi H.S."/>
            <person name="Lee M.S."/>
            <person name="Yu Y."/>
            <person name="Do Choi Y."/>
            <person name="Park B.S."/>
            <person name="van Deynze A."/>
            <person name="Ashrafi H."/>
            <person name="Hill T."/>
            <person name="Kim W.T."/>
            <person name="Pai H.S."/>
            <person name="Ahn H.K."/>
            <person name="Yeam I."/>
            <person name="Giovannoni J.J."/>
            <person name="Rose J.K."/>
            <person name="Sorensen I."/>
            <person name="Lee S.J."/>
            <person name="Kim R.W."/>
            <person name="Choi I.Y."/>
            <person name="Choi B.S."/>
            <person name="Lim J.S."/>
            <person name="Lee Y.H."/>
            <person name="Choi D."/>
        </authorList>
    </citation>
    <scope>NUCLEOTIDE SEQUENCE [LARGE SCALE GENOMIC DNA]</scope>
    <source>
        <strain evidence="7">cv. CM334</strain>
    </source>
</reference>
<evidence type="ECO:0000256" key="2">
    <source>
        <dbReference type="ARBA" id="ARBA00011458"/>
    </source>
</evidence>
<dbReference type="GO" id="GO:0005840">
    <property type="term" value="C:ribosome"/>
    <property type="evidence" value="ECO:0007669"/>
    <property type="project" value="UniProtKB-KW"/>
</dbReference>
<dbReference type="GO" id="GO:0003735">
    <property type="term" value="F:structural constituent of ribosome"/>
    <property type="evidence" value="ECO:0007669"/>
    <property type="project" value="InterPro"/>
</dbReference>
<comment type="caution">
    <text evidence="6">The sequence shown here is derived from an EMBL/GenBank/DDBJ whole genome shotgun (WGS) entry which is preliminary data.</text>
</comment>
<dbReference type="Gene3D" id="3.30.390.140">
    <property type="match status" value="1"/>
</dbReference>
<dbReference type="GO" id="GO:1990904">
    <property type="term" value="C:ribonucleoprotein complex"/>
    <property type="evidence" value="ECO:0007669"/>
    <property type="project" value="UniProtKB-KW"/>
</dbReference>
<dbReference type="InterPro" id="IPR006924">
    <property type="entry name" value="Ribosomal_cS23-like"/>
</dbReference>
<keyword evidence="3 6" id="KW-0689">Ribosomal protein</keyword>
<dbReference type="EMBL" id="AYRZ02000004">
    <property type="protein sequence ID" value="PHT83215.1"/>
    <property type="molecule type" value="Genomic_DNA"/>
</dbReference>
<dbReference type="OMA" id="WVPAFSS"/>
<evidence type="ECO:0000256" key="1">
    <source>
        <dbReference type="ARBA" id="ARBA00008561"/>
    </source>
</evidence>
<dbReference type="AlphaFoldDB" id="A0A1U8FF99"/>
<organism evidence="6 7">
    <name type="scientific">Capsicum annuum</name>
    <name type="common">Capsicum pepper</name>
    <dbReference type="NCBI Taxonomy" id="4072"/>
    <lineage>
        <taxon>Eukaryota</taxon>
        <taxon>Viridiplantae</taxon>
        <taxon>Streptophyta</taxon>
        <taxon>Embryophyta</taxon>
        <taxon>Tracheophyta</taxon>
        <taxon>Spermatophyta</taxon>
        <taxon>Magnoliopsida</taxon>
        <taxon>eudicotyledons</taxon>
        <taxon>Gunneridae</taxon>
        <taxon>Pentapetalae</taxon>
        <taxon>asterids</taxon>
        <taxon>lamiids</taxon>
        <taxon>Solanales</taxon>
        <taxon>Solanaceae</taxon>
        <taxon>Solanoideae</taxon>
        <taxon>Capsiceae</taxon>
        <taxon>Capsicum</taxon>
    </lineage>
</organism>